<protein>
    <submittedName>
        <fullName evidence="5">Hemolysin-type calcium-binding region</fullName>
    </submittedName>
</protein>
<dbReference type="SUPFAM" id="SSF51120">
    <property type="entry name" value="beta-Roll"/>
    <property type="match status" value="4"/>
</dbReference>
<dbReference type="eggNOG" id="COG1196">
    <property type="taxonomic scope" value="Bacteria"/>
</dbReference>
<dbReference type="PROSITE" id="PS00018">
    <property type="entry name" value="EF_HAND_1"/>
    <property type="match status" value="1"/>
</dbReference>
<dbReference type="KEGG" id="ant:Arnit_1495"/>
<dbReference type="OrthoDB" id="5349347at2"/>
<dbReference type="Gene3D" id="2.150.10.10">
    <property type="entry name" value="Serralysin-like metalloprotease, C-terminal"/>
    <property type="match status" value="7"/>
</dbReference>
<organism evidence="5 6">
    <name type="scientific">Arcobacter nitrofigilis (strain ATCC 33309 / DSM 7299 / CCUG 15893 / LMG 7604 / NCTC 12251 / CI)</name>
    <name type="common">Campylobacter nitrofigilis</name>
    <dbReference type="NCBI Taxonomy" id="572480"/>
    <lineage>
        <taxon>Bacteria</taxon>
        <taxon>Pseudomonadati</taxon>
        <taxon>Campylobacterota</taxon>
        <taxon>Epsilonproteobacteria</taxon>
        <taxon>Campylobacterales</taxon>
        <taxon>Arcobacteraceae</taxon>
        <taxon>Arcobacter</taxon>
    </lineage>
</organism>
<dbReference type="RefSeq" id="WP_013135296.1">
    <property type="nucleotide sequence ID" value="NC_014166.1"/>
</dbReference>
<gene>
    <name evidence="5" type="ordered locus">Arnit_1495</name>
</gene>
<feature type="coiled-coil region" evidence="3">
    <location>
        <begin position="863"/>
        <end position="904"/>
    </location>
</feature>
<dbReference type="eggNOG" id="COG2931">
    <property type="taxonomic scope" value="Bacteria"/>
</dbReference>
<evidence type="ECO:0000256" key="4">
    <source>
        <dbReference type="SAM" id="MobiDB-lite"/>
    </source>
</evidence>
<accession>D5V5Y4</accession>
<dbReference type="PROSITE" id="PS00330">
    <property type="entry name" value="HEMOLYSIN_CALCIUM"/>
    <property type="match status" value="3"/>
</dbReference>
<dbReference type="InterPro" id="IPR018511">
    <property type="entry name" value="Hemolysin-typ_Ca-bd_CS"/>
</dbReference>
<dbReference type="InterPro" id="IPR050557">
    <property type="entry name" value="RTX_toxin/Mannuronan_C5-epim"/>
</dbReference>
<dbReference type="InterPro" id="IPR018247">
    <property type="entry name" value="EF_Hand_1_Ca_BS"/>
</dbReference>
<reference evidence="5 6" key="1">
    <citation type="journal article" date="2010" name="Stand. Genomic Sci.">
        <title>Complete genome sequence of Arcobacter nitrofigilis type strain (CI).</title>
        <authorList>
            <person name="Pati A."/>
            <person name="Gronow S."/>
            <person name="Lapidus A."/>
            <person name="Copeland A."/>
            <person name="Glavina Del Rio T."/>
            <person name="Nolan M."/>
            <person name="Lucas S."/>
            <person name="Tice H."/>
            <person name="Cheng J.F."/>
            <person name="Han C."/>
            <person name="Chertkov O."/>
            <person name="Bruce D."/>
            <person name="Tapia R."/>
            <person name="Goodwin L."/>
            <person name="Pitluck S."/>
            <person name="Liolios K."/>
            <person name="Ivanova N."/>
            <person name="Mavromatis K."/>
            <person name="Chen A."/>
            <person name="Palaniappan K."/>
            <person name="Land M."/>
            <person name="Hauser L."/>
            <person name="Chang Y.J."/>
            <person name="Jeffries C.D."/>
            <person name="Detter J.C."/>
            <person name="Rohde M."/>
            <person name="Goker M."/>
            <person name="Bristow J."/>
            <person name="Eisen J.A."/>
            <person name="Markowitz V."/>
            <person name="Hugenholtz P."/>
            <person name="Klenk H.P."/>
            <person name="Kyrpides N.C."/>
        </authorList>
    </citation>
    <scope>NUCLEOTIDE SEQUENCE [LARGE SCALE GENOMIC DNA]</scope>
    <source>
        <strain evidence="6">ATCC 33309 / DSM 7299 / CCUG 15893 / LMG 7604 / NCTC 12251 / CI</strain>
    </source>
</reference>
<dbReference type="InterPro" id="IPR001343">
    <property type="entry name" value="Hemolysn_Ca-bd"/>
</dbReference>
<dbReference type="Pfam" id="PF00353">
    <property type="entry name" value="HemolysinCabind"/>
    <property type="match status" value="8"/>
</dbReference>
<evidence type="ECO:0000256" key="3">
    <source>
        <dbReference type="SAM" id="Coils"/>
    </source>
</evidence>
<dbReference type="InterPro" id="IPR011049">
    <property type="entry name" value="Serralysin-like_metalloprot_C"/>
</dbReference>
<keyword evidence="3" id="KW-0175">Coiled coil</keyword>
<keyword evidence="2" id="KW-0964">Secreted</keyword>
<evidence type="ECO:0000313" key="5">
    <source>
        <dbReference type="EMBL" id="ADG93151.1"/>
    </source>
</evidence>
<evidence type="ECO:0000313" key="6">
    <source>
        <dbReference type="Proteomes" id="UP000000939"/>
    </source>
</evidence>
<dbReference type="Pfam" id="PF17963">
    <property type="entry name" value="Big_9"/>
    <property type="match status" value="1"/>
</dbReference>
<dbReference type="EMBL" id="CP001999">
    <property type="protein sequence ID" value="ADG93151.1"/>
    <property type="molecule type" value="Genomic_DNA"/>
</dbReference>
<keyword evidence="6" id="KW-1185">Reference proteome</keyword>
<dbReference type="STRING" id="572480.Arnit_1495"/>
<sequence length="3735" mass="408311">MPKKSTDETSFFDVVSDYKDFLSKWNKFEQEGIKYGESVEQATSTGFGQAAIYILTKKAQGVINTAENGMDIVSTGLEKFGIKIPEDKKTEFAKDVDFFAEQNSDDWGELLDFLADKIGIEREFPINISKGEIYLYEEGIQLNFDTTSTNETNLDIYSLKILNDKSMSFSEIQNVLSKTRFYDITAKSLVFSQDYENFDGVENIPFSGELDIPRYFKSFKDVNGNEIQTGILYDGTAKVRIVNPTTEEIVEYRQNNNTDVVTKKIISPDGTTTTETLSAKGDLSLLLKADEQSSDFLNSIDISKLEKYADSGQIVSDVSPDVEESPTQEETYSQEERDEAEKAGGKIGGAVGGQIGSLIIANNNYSNIDKLLINTASTTTFQNIGEYIALENTGGNGAEAFDNTGSDVKANLIGAVGSFIVSEYFSKNDNVSDILGMGGTLVGNLADVMVTYTAGYYAGQVLSQLFSTTAVATETVVTTAGTTVATETAVNAAGTVAGGPSFYAIGLVGAVGGYLGNAFGNEIMGWDTKEEMVGASIGSAVGTVTIMVIQEQLIAALLMMGPIGWIGAAFVAFFGSAIGNIIGGILGGLFGGSEPPPPEAEAFFEFDEETQTYNLISSSSDNGGNEAALKNIGESLGKQLVNMFKIPGGQLVDARNFPDITLSQIDELVKVNGQRGTFDTASEMMTKELGMNLPFINVENGDPYILRAMNRTNEDGLDSLDELYDNIELAQEYSKYMNETTIIVDENGNPITDTETLQAIDSEYKYIMTIEDETERASALEEFSAKYKFISEKTYVDNLLEEISDEDIQAYHDQRAELIDNYDLQISQNQDKISNIDSSLENISNSIQSTQALYRNQYDQELKAQLEEKLNSLISQQNLLVQEKAEALSNIETLKEEKELAIEQFDIEHAKEIDAIHWNEVFEKADELRLDEHHYSEDFNKINSEIAHYNYDEHEANGELLEVDYDEYLEDVASKLYDVYTYEEITDEVTGEILNPIPEEDDLGLSKEEALEILTELGYDFQKGYDVYLGEIANENAKLGEDDAKIKPISLEEFILTKEDALNKSTYEHEVEVSAERFEELLEITHIESPFENFVMAEDAFSFQATELTELSLELKDGNLIIKNGEKSFTIEDWDKWDKENTHIDLPNGTRVNLAALITTIGLEDGAGAIDIGDAFIDILGEDETISSYLDKFGSDNVYVDTALDDKIHSYFGDNLIVLNEGKNSVETGAGDDLVFAGSGKDNISLGLGTDTVTYEKSESGVHANLSDEGTLGDALGDTYDGVENLTGTNFDDYLIGDEGDNTLSGLDGNDILRGGEGADKLQGGEGIDLADYSDSTSGAEVNLENNYSNDGDTFDSIEGVQGSNFSDAIVGNDDGNIILSGAGDDRVSTGILDDIVHGGSGNDYIKGNEGNDELHAGSGDDILIGGSGNDILYSDEGKNTLIGDEGTDLVVYKGLSSDYEIMFGDNNTLFVKSKDGKTLDTLKDIEEIAFDDAVFTIDYANHVLVKKAEFELASEETDEDSDVVEGNSNNTQAAAIATAVMIGTAAAAETEETSDFASDYIGGTDTTIEAPIIVEEEKPIVQALKEDDTIFNDVQKIIEFEATKKQSVVNNEDEINIPNNDFSPVPLTDTIEKEKNTQTVQLTNQDNNTNVEVDSVEATVLNEVVEDELPPLVVPTINLDTNIVLEDNNLSGIRITNPNLNSSMTVKISGIPDNILLNHGEKWADGDWHLQQKDLEDLEIITSLNDSNDFDITITATVVDVHGRVTQNVLNETIVIEAVADIANLEVVNETSNLEDVYIDLTVSTSLVDTIGGPDGEESIILAFSNVPDDAILTAGRKDLETGIWYLEPNELTNLQVKAGTNVSDDFTITVTSYTIESENNSIASISEDIFVEVVAVADTATLEVNDARTYEDIPIAIDIESDYIDKDGSEILSIKIENIPDGATLNKGIKDSEGNWHLTKPELENLILTPALNDAEDFTMVITARTTENENGDIAEITKELNVVIDAVADNVEIDLTQSLTGIEEIQGSEDASIVYLDIASNFIDTDGSESVHYIVEGLPEGTTLSNGVELETGKWQVQTNQLENLGVFLKENSDKDFKLKISAITTEEENGDQATTVKYIDFKTESVADFAELEANSVKGYQNEYISLDIKSKLTDTDGSETLEIIIEQVPDKAVLSKGTKDSDGNWHLKAEELDGLTIRPEFNSLEDMELKIMAITTEAKNGDTEVNTAFINVNVEKIPSNDCLIINSTEVLEDEVSSLDIQIDRTKLEATDYIYVEIKIPEELSLNNGKKLNATTWKVREDELENLVINTPENYANSFMVNIVPVIIDINGNVNRSEIITKLPVDIIPVADETTLEFNDITINEDQLVYLNLSSKLTDLDGSETLSVEISGLPDDAELNVGKKIGNVWVIEEQDIELVGFIPPQNYAGELTLQIKAISTDSNNDKYETVKDMTITIDEVIDAPIINLVDSYVKDGEAILTINTSLRDSDGSEDLTIIVDNLPLGATLNQGILNDDGSYTLLKEDLSGLKVEGLSDDTVDLSIKVIVNGESTEKTLTINGVEEYVPTLFDTNSSDYKNLINTIDNLDSNSNIEVVIDGIPTNATLNLGTKNIDGTYSVSKDDLENLKISNVDNSNLNLNIEVKETITNSFDPIEKAVTISVDSNNFKLYDDNSYSIKYDEIISEVNGKNASYELSGLPVDAVVFPSGTFDNGVYTFSENQLKNLSISGIKEEVSLNLKAIIDDEIVTQIHNTNFAVDILETRDTPYMSIENLSIETTTENIDDATFSDANDVIYTGGSNDRIYANSGNDTIYSDESNGNINISFNLNSSFDSARSNEKIIYKIEPLPTGTISNTGYISNGILIIEKDNFDGILNLTLPYQTEAIALNVTTNIVDENDIDTSLSIANTIINIEPRDISGLDYIDGGDLDDTIVSGDKDDIVIVGSGNDLVFAGKGNDFINLGAGQDRVDAGEGNDTIVMDSEDFDNNLFINEIVSGGAGYDTVVIKDDKGVNFDMDLTSVEKFVGGSGNDNVLGSDNADLVYGGAGADAYHTEAGDDIVHIDKEDIQANSSSFIDTGSGFDTIYIDEARDVEFDVGTSNSEKIISGTGNDILKNSKNSDITIFGMEGDDTIFASSGIDILDGGEGIDTINFSNSNVGININLENNTLSSGYAQGDTIVNFENIVGTNSDDNITGDTNDNIISALGGNNIINGNDGIDTVVFSGKLLDYYKNGNIVTNFDGTATVFTDSGINELTNVEKIQFDDYTMYVDGTVNAPFVYEETNYTKEDTAVTFTVDSLLENDFSIHNSNIKFVGIKNSENGVARLNEDGTITFTPNKDYNSSTNNIFDRESALYRGTAGFEYIVEDEDGNQTSGFSNIEVSAVNDAPVISSHNFYRTGSITGREKMLLDDVDSDVSALNVSVVSDLSFTTQGRDFWLYPPTVYTRSGYTNIAGRTPDENGEFIFDYGGSFMSGHHYNTNRVDVFDMRPFVIQIKDNGEPITGDNALSISLHTGTYVHYLRGDPIVIDLDGDGIEVEENYYEAFDETLLGVGKDDAVLVWDMDNDGTISSELETNWATLSQTAENDLDALREIFDTNKDGFFDSNDDSWNQFALWNDKNQDGLVSDDEFTSILDSNISSLNLETISRDDEARPIVELASYSTTDGETHDMAAAYLDTTSTQEKLSEEDLLIIQQATKLNEELAYIYSSQESDEVVVDDSLIIVDNEEYYEDNIA</sequence>
<dbReference type="Proteomes" id="UP000000939">
    <property type="component" value="Chromosome"/>
</dbReference>
<dbReference type="HOGENOM" id="CLU_225720_0_0_7"/>
<comment type="subcellular location">
    <subcellularLocation>
        <location evidence="1">Secreted</location>
    </subcellularLocation>
</comment>
<dbReference type="PANTHER" id="PTHR38340:SF1">
    <property type="entry name" value="S-LAYER PROTEIN"/>
    <property type="match status" value="1"/>
</dbReference>
<evidence type="ECO:0000256" key="2">
    <source>
        <dbReference type="ARBA" id="ARBA00022525"/>
    </source>
</evidence>
<dbReference type="GO" id="GO:0005576">
    <property type="term" value="C:extracellular region"/>
    <property type="evidence" value="ECO:0007669"/>
    <property type="project" value="UniProtKB-SubCell"/>
</dbReference>
<dbReference type="GO" id="GO:0005509">
    <property type="term" value="F:calcium ion binding"/>
    <property type="evidence" value="ECO:0007669"/>
    <property type="project" value="InterPro"/>
</dbReference>
<feature type="compositionally biased region" description="Acidic residues" evidence="4">
    <location>
        <begin position="320"/>
        <end position="338"/>
    </location>
</feature>
<feature type="region of interest" description="Disordered" evidence="4">
    <location>
        <begin position="315"/>
        <end position="346"/>
    </location>
</feature>
<evidence type="ECO:0000256" key="1">
    <source>
        <dbReference type="ARBA" id="ARBA00004613"/>
    </source>
</evidence>
<dbReference type="PANTHER" id="PTHR38340">
    <property type="entry name" value="S-LAYER PROTEIN"/>
    <property type="match status" value="1"/>
</dbReference>
<name>D5V5Y4_ARCNC</name>
<dbReference type="PRINTS" id="PR00313">
    <property type="entry name" value="CABNDNGRPT"/>
</dbReference>
<proteinExistence type="predicted"/>